<dbReference type="SUPFAM" id="SSF52972">
    <property type="entry name" value="ITPase-like"/>
    <property type="match status" value="1"/>
</dbReference>
<evidence type="ECO:0000256" key="3">
    <source>
        <dbReference type="ARBA" id="ARBA00022801"/>
    </source>
</evidence>
<keyword evidence="3 5" id="KW-0378">Hydrolase</keyword>
<keyword evidence="4 5" id="KW-0546">Nucleotide metabolism</keyword>
<evidence type="ECO:0000313" key="7">
    <source>
        <dbReference type="Proteomes" id="UP001149719"/>
    </source>
</evidence>
<dbReference type="Proteomes" id="UP001149719">
    <property type="component" value="Unassembled WGS sequence"/>
</dbReference>
<comment type="similarity">
    <text evidence="5">Belongs to the Maf family. YceF subfamily.</text>
</comment>
<feature type="site" description="Important for substrate specificity" evidence="5">
    <location>
        <position position="13"/>
    </location>
</feature>
<evidence type="ECO:0000256" key="2">
    <source>
        <dbReference type="ARBA" id="ARBA00022490"/>
    </source>
</evidence>
<comment type="function">
    <text evidence="5">Nucleoside triphosphate pyrophosphatase that hydrolyzes 7-methyl-GTP (m(7)GTP). May have a dual role in cell division arrest and in preventing the incorporation of modified nucleotides into cellular nucleic acids.</text>
</comment>
<dbReference type="NCBIfam" id="TIGR00172">
    <property type="entry name" value="maf"/>
    <property type="match status" value="1"/>
</dbReference>
<evidence type="ECO:0000256" key="5">
    <source>
        <dbReference type="HAMAP-Rule" id="MF_00528"/>
    </source>
</evidence>
<comment type="subcellular location">
    <subcellularLocation>
        <location evidence="1 5">Cytoplasm</location>
    </subcellularLocation>
</comment>
<reference evidence="6" key="1">
    <citation type="submission" date="2022-12" db="EMBL/GenBank/DDBJ databases">
        <title>Marinomonas 15G1-11 sp. nov, isolated from marine algae.</title>
        <authorList>
            <person name="Butt M."/>
            <person name="Choi D.G."/>
            <person name="Kim J.M."/>
            <person name="Lee J.K."/>
            <person name="Baek J.H."/>
            <person name="Jeon C.O."/>
        </authorList>
    </citation>
    <scope>NUCLEOTIDE SEQUENCE</scope>
    <source>
        <strain evidence="6">15G1-11</strain>
    </source>
</reference>
<comment type="caution">
    <text evidence="5">Lacks conserved residue(s) required for the propagation of feature annotation.</text>
</comment>
<dbReference type="InterPro" id="IPR029001">
    <property type="entry name" value="ITPase-like_fam"/>
</dbReference>
<evidence type="ECO:0000256" key="4">
    <source>
        <dbReference type="ARBA" id="ARBA00023080"/>
    </source>
</evidence>
<dbReference type="PANTHER" id="PTHR43213:SF10">
    <property type="entry name" value="7-METHYL-GTP PYROPHOSPHATASE"/>
    <property type="match status" value="1"/>
</dbReference>
<dbReference type="EC" id="3.6.1.-" evidence="5"/>
<comment type="cofactor">
    <cofactor evidence="5">
        <name>a divalent metal cation</name>
        <dbReference type="ChEBI" id="CHEBI:60240"/>
    </cofactor>
</comment>
<gene>
    <name evidence="6" type="ORF">O1D97_00890</name>
</gene>
<organism evidence="6 7">
    <name type="scientific">Marinomonas phaeophyticola</name>
    <dbReference type="NCBI Taxonomy" id="3004091"/>
    <lineage>
        <taxon>Bacteria</taxon>
        <taxon>Pseudomonadati</taxon>
        <taxon>Pseudomonadota</taxon>
        <taxon>Gammaproteobacteria</taxon>
        <taxon>Oceanospirillales</taxon>
        <taxon>Oceanospirillaceae</taxon>
        <taxon>Marinomonas</taxon>
    </lineage>
</organism>
<feature type="active site" description="Proton acceptor" evidence="5">
    <location>
        <position position="71"/>
    </location>
</feature>
<dbReference type="Gene3D" id="3.90.950.10">
    <property type="match status" value="1"/>
</dbReference>
<dbReference type="RefSeq" id="WP_269121968.1">
    <property type="nucleotide sequence ID" value="NZ_JAPUBN010000006.1"/>
</dbReference>
<keyword evidence="7" id="KW-1185">Reference proteome</keyword>
<feature type="site" description="Important for substrate specificity" evidence="5">
    <location>
        <position position="156"/>
    </location>
</feature>
<dbReference type="Pfam" id="PF02545">
    <property type="entry name" value="Maf"/>
    <property type="match status" value="1"/>
</dbReference>
<proteinExistence type="inferred from homology"/>
<evidence type="ECO:0000256" key="1">
    <source>
        <dbReference type="ARBA" id="ARBA00004496"/>
    </source>
</evidence>
<feature type="site" description="Important for substrate specificity" evidence="5">
    <location>
        <position position="72"/>
    </location>
</feature>
<dbReference type="CDD" id="cd00555">
    <property type="entry name" value="Maf"/>
    <property type="match status" value="1"/>
</dbReference>
<protein>
    <recommendedName>
        <fullName evidence="5">7-methyl-GTP pyrophosphatase</fullName>
        <shortName evidence="5">m(7)GTP pyrophosphatase</shortName>
        <ecNumber evidence="5">3.6.1.-</ecNumber>
    </recommendedName>
</protein>
<accession>A0ABT4JPD1</accession>
<dbReference type="EMBL" id="JAPUBN010000006">
    <property type="protein sequence ID" value="MCZ2720233.1"/>
    <property type="molecule type" value="Genomic_DNA"/>
</dbReference>
<dbReference type="PANTHER" id="PTHR43213">
    <property type="entry name" value="BIFUNCTIONAL DTTP/UTP PYROPHOSPHATASE/METHYLTRANSFERASE PROTEIN-RELATED"/>
    <property type="match status" value="1"/>
</dbReference>
<dbReference type="InterPro" id="IPR003697">
    <property type="entry name" value="Maf-like"/>
</dbReference>
<comment type="caution">
    <text evidence="6">The sequence shown here is derived from an EMBL/GenBank/DDBJ whole genome shotgun (WGS) entry which is preliminary data.</text>
</comment>
<name>A0ABT4JPD1_9GAMM</name>
<comment type="catalytic activity">
    <reaction evidence="5">
        <text>N(7)-methyl-GTP + H2O = N(7)-methyl-GMP + diphosphate + H(+)</text>
        <dbReference type="Rhea" id="RHEA:58744"/>
        <dbReference type="ChEBI" id="CHEBI:15377"/>
        <dbReference type="ChEBI" id="CHEBI:15378"/>
        <dbReference type="ChEBI" id="CHEBI:33019"/>
        <dbReference type="ChEBI" id="CHEBI:58285"/>
        <dbReference type="ChEBI" id="CHEBI:87133"/>
    </reaction>
</comment>
<sequence>MSLPLILASSSPYRKQLLERLHLNFHCLSPEIDETPLANETANNLVSRLAYQKATAVKNTLSDNAIIIASDQVALLEDTILGKPHTVENAINQLLSFSGKKVTFLTSLCILNSDTEQQENTIEVYQVYFRNLTRKEIEHYIKLESPLDCAGSFKCEGLGVTLFHKMEGDDPTSLVGLPLIALSRLLRRQKVNPLEP</sequence>
<evidence type="ECO:0000313" key="6">
    <source>
        <dbReference type="EMBL" id="MCZ2720233.1"/>
    </source>
</evidence>
<dbReference type="HAMAP" id="MF_00528">
    <property type="entry name" value="Maf"/>
    <property type="match status" value="1"/>
</dbReference>
<dbReference type="PIRSF" id="PIRSF006305">
    <property type="entry name" value="Maf"/>
    <property type="match status" value="1"/>
</dbReference>
<keyword evidence="2 5" id="KW-0963">Cytoplasm</keyword>